<accession>A0A176YJ66</accession>
<reference evidence="2 3" key="1">
    <citation type="submission" date="2016-03" db="EMBL/GenBank/DDBJ databases">
        <title>Draft Genome Sequence of the Strain BR 10245 (Bradyrhizobium sp.) isolated from nodules of Centrolobium paraense.</title>
        <authorList>
            <person name="Simoes-Araujo J.L.Sr."/>
            <person name="Barauna A.C."/>
            <person name="Silva K."/>
            <person name="Zilli J.E."/>
        </authorList>
    </citation>
    <scope>NUCLEOTIDE SEQUENCE [LARGE SCALE GENOMIC DNA]</scope>
    <source>
        <strain evidence="2 3">BR 10245</strain>
    </source>
</reference>
<keyword evidence="3" id="KW-1185">Reference proteome</keyword>
<evidence type="ECO:0008006" key="4">
    <source>
        <dbReference type="Google" id="ProtNLM"/>
    </source>
</evidence>
<dbReference type="RefSeq" id="WP_063703997.1">
    <property type="nucleotide sequence ID" value="NZ_LUUB01000079.1"/>
</dbReference>
<dbReference type="EMBL" id="LUUB01000079">
    <property type="protein sequence ID" value="OAF05716.1"/>
    <property type="molecule type" value="Genomic_DNA"/>
</dbReference>
<evidence type="ECO:0000256" key="1">
    <source>
        <dbReference type="SAM" id="SignalP"/>
    </source>
</evidence>
<keyword evidence="1" id="KW-0732">Signal</keyword>
<name>A0A176YJ66_9BRAD</name>
<evidence type="ECO:0000313" key="3">
    <source>
        <dbReference type="Proteomes" id="UP000076959"/>
    </source>
</evidence>
<protein>
    <recommendedName>
        <fullName evidence="4">PsiF repeat-containing protein</fullName>
    </recommendedName>
</protein>
<dbReference type="Proteomes" id="UP000076959">
    <property type="component" value="Unassembled WGS sequence"/>
</dbReference>
<dbReference type="OrthoDB" id="9911691at2"/>
<feature type="chain" id="PRO_5008054784" description="PsiF repeat-containing protein" evidence="1">
    <location>
        <begin position="20"/>
        <end position="72"/>
    </location>
</feature>
<comment type="caution">
    <text evidence="2">The sequence shown here is derived from an EMBL/GenBank/DDBJ whole genome shotgun (WGS) entry which is preliminary data.</text>
</comment>
<sequence>MLRLISVGTMTFIATAAVAQQGAAQQGQVNQAKLEKCRQLARERGFSSGMENAKGGNNMRSFVIGCMQGKQN</sequence>
<evidence type="ECO:0000313" key="2">
    <source>
        <dbReference type="EMBL" id="OAF05716.1"/>
    </source>
</evidence>
<organism evidence="2 3">
    <name type="scientific">Bradyrhizobium centrolobii</name>
    <dbReference type="NCBI Taxonomy" id="1505087"/>
    <lineage>
        <taxon>Bacteria</taxon>
        <taxon>Pseudomonadati</taxon>
        <taxon>Pseudomonadota</taxon>
        <taxon>Alphaproteobacteria</taxon>
        <taxon>Hyphomicrobiales</taxon>
        <taxon>Nitrobacteraceae</taxon>
        <taxon>Bradyrhizobium</taxon>
    </lineage>
</organism>
<gene>
    <name evidence="2" type="ORF">AYJ54_02120</name>
</gene>
<proteinExistence type="predicted"/>
<feature type="signal peptide" evidence="1">
    <location>
        <begin position="1"/>
        <end position="19"/>
    </location>
</feature>
<dbReference type="AlphaFoldDB" id="A0A176YJ66"/>